<keyword evidence="1" id="KW-0472">Membrane</keyword>
<proteinExistence type="predicted"/>
<keyword evidence="1" id="KW-0812">Transmembrane</keyword>
<keyword evidence="3" id="KW-1185">Reference proteome</keyword>
<dbReference type="OrthoDB" id="894346at2"/>
<dbReference type="EMBL" id="BJYS01000016">
    <property type="protein sequence ID" value="GEO04585.1"/>
    <property type="molecule type" value="Genomic_DNA"/>
</dbReference>
<feature type="transmembrane region" description="Helical" evidence="1">
    <location>
        <begin position="100"/>
        <end position="121"/>
    </location>
</feature>
<accession>A0A512AXY3</accession>
<reference evidence="2 3" key="1">
    <citation type="submission" date="2019-07" db="EMBL/GenBank/DDBJ databases">
        <title>Whole genome shotgun sequence of Adhaeribacter aerolatus NBRC 106133.</title>
        <authorList>
            <person name="Hosoyama A."/>
            <person name="Uohara A."/>
            <person name="Ohji S."/>
            <person name="Ichikawa N."/>
        </authorList>
    </citation>
    <scope>NUCLEOTIDE SEQUENCE [LARGE SCALE GENOMIC DNA]</scope>
    <source>
        <strain evidence="2 3">NBRC 106133</strain>
    </source>
</reference>
<dbReference type="Proteomes" id="UP000321532">
    <property type="component" value="Unassembled WGS sequence"/>
</dbReference>
<sequence length="145" mass="16744">MPDLLLNLKFVLPFLLIINVLTVLLYRKNLRYIKGPVIFFIILFGVFLGYRFLIFPVQQEKVQASRQAEIQKQKWDYLNDPEKDAAFAKQEINYQQNNLALFRITGLQAAFSAIFSCLGLFLAPDKKVHAGFAMGFFLLAFLFLT</sequence>
<evidence type="ECO:0000313" key="2">
    <source>
        <dbReference type="EMBL" id="GEO04585.1"/>
    </source>
</evidence>
<feature type="transmembrane region" description="Helical" evidence="1">
    <location>
        <begin position="38"/>
        <end position="57"/>
    </location>
</feature>
<name>A0A512AXY3_9BACT</name>
<comment type="caution">
    <text evidence="2">The sequence shown here is derived from an EMBL/GenBank/DDBJ whole genome shotgun (WGS) entry which is preliminary data.</text>
</comment>
<dbReference type="AlphaFoldDB" id="A0A512AXY3"/>
<feature type="transmembrane region" description="Helical" evidence="1">
    <location>
        <begin position="128"/>
        <end position="144"/>
    </location>
</feature>
<dbReference type="RefSeq" id="WP_146897853.1">
    <property type="nucleotide sequence ID" value="NZ_BJYS01000016.1"/>
</dbReference>
<keyword evidence="1" id="KW-1133">Transmembrane helix</keyword>
<gene>
    <name evidence="2" type="ORF">AAE02nite_22490</name>
</gene>
<organism evidence="2 3">
    <name type="scientific">Adhaeribacter aerolatus</name>
    <dbReference type="NCBI Taxonomy" id="670289"/>
    <lineage>
        <taxon>Bacteria</taxon>
        <taxon>Pseudomonadati</taxon>
        <taxon>Bacteroidota</taxon>
        <taxon>Cytophagia</taxon>
        <taxon>Cytophagales</taxon>
        <taxon>Hymenobacteraceae</taxon>
        <taxon>Adhaeribacter</taxon>
    </lineage>
</organism>
<evidence type="ECO:0000256" key="1">
    <source>
        <dbReference type="SAM" id="Phobius"/>
    </source>
</evidence>
<feature type="transmembrane region" description="Helical" evidence="1">
    <location>
        <begin position="6"/>
        <end position="26"/>
    </location>
</feature>
<protein>
    <submittedName>
        <fullName evidence="2">Uncharacterized protein</fullName>
    </submittedName>
</protein>
<evidence type="ECO:0000313" key="3">
    <source>
        <dbReference type="Proteomes" id="UP000321532"/>
    </source>
</evidence>